<dbReference type="EMBL" id="SJPF01000001">
    <property type="protein sequence ID" value="TWT38513.1"/>
    <property type="molecule type" value="Genomic_DNA"/>
</dbReference>
<dbReference type="RefSeq" id="WP_146428757.1">
    <property type="nucleotide sequence ID" value="NZ_SJPF01000001.1"/>
</dbReference>
<sequence length="170" mass="19177">MNFRFTSSHLFRSIAIISILFAICFLFDREEVSSNHVARLLKGDADVRLSHFKAFGQHRNVECCDPQALQYLERCLAGSTPTGCSLPTTDEEIESHSGYYSYYITFGLNDGQECTMYCQVSNQDLCLLAPTEPPTGEMGMPNWQARFSSPMPERVTRLLAVLTADECRLD</sequence>
<organism evidence="1 2">
    <name type="scientific">Blastopirellula retiformator</name>
    <dbReference type="NCBI Taxonomy" id="2527970"/>
    <lineage>
        <taxon>Bacteria</taxon>
        <taxon>Pseudomonadati</taxon>
        <taxon>Planctomycetota</taxon>
        <taxon>Planctomycetia</taxon>
        <taxon>Pirellulales</taxon>
        <taxon>Pirellulaceae</taxon>
        <taxon>Blastopirellula</taxon>
    </lineage>
</organism>
<protein>
    <submittedName>
        <fullName evidence="1">Uncharacterized protein</fullName>
    </submittedName>
</protein>
<dbReference type="AlphaFoldDB" id="A0A5C5VKI8"/>
<accession>A0A5C5VKI8</accession>
<name>A0A5C5VKI8_9BACT</name>
<dbReference type="Proteomes" id="UP000318878">
    <property type="component" value="Unassembled WGS sequence"/>
</dbReference>
<gene>
    <name evidence="1" type="ORF">Enr8_02060</name>
</gene>
<reference evidence="1 2" key="1">
    <citation type="submission" date="2019-02" db="EMBL/GenBank/DDBJ databases">
        <title>Deep-cultivation of Planctomycetes and their phenomic and genomic characterization uncovers novel biology.</title>
        <authorList>
            <person name="Wiegand S."/>
            <person name="Jogler M."/>
            <person name="Boedeker C."/>
            <person name="Pinto D."/>
            <person name="Vollmers J."/>
            <person name="Rivas-Marin E."/>
            <person name="Kohn T."/>
            <person name="Peeters S.H."/>
            <person name="Heuer A."/>
            <person name="Rast P."/>
            <person name="Oberbeckmann S."/>
            <person name="Bunk B."/>
            <person name="Jeske O."/>
            <person name="Meyerdierks A."/>
            <person name="Storesund J.E."/>
            <person name="Kallscheuer N."/>
            <person name="Luecker S."/>
            <person name="Lage O.M."/>
            <person name="Pohl T."/>
            <person name="Merkel B.J."/>
            <person name="Hornburger P."/>
            <person name="Mueller R.-W."/>
            <person name="Bruemmer F."/>
            <person name="Labrenz M."/>
            <person name="Spormann A.M."/>
            <person name="Op Den Camp H."/>
            <person name="Overmann J."/>
            <person name="Amann R."/>
            <person name="Jetten M.S.M."/>
            <person name="Mascher T."/>
            <person name="Medema M.H."/>
            <person name="Devos D.P."/>
            <person name="Kaster A.-K."/>
            <person name="Ovreas L."/>
            <person name="Rohde M."/>
            <person name="Galperin M.Y."/>
            <person name="Jogler C."/>
        </authorList>
    </citation>
    <scope>NUCLEOTIDE SEQUENCE [LARGE SCALE GENOMIC DNA]</scope>
    <source>
        <strain evidence="1 2">Enr8</strain>
    </source>
</reference>
<keyword evidence="2" id="KW-1185">Reference proteome</keyword>
<proteinExistence type="predicted"/>
<dbReference type="OrthoDB" id="278122at2"/>
<comment type="caution">
    <text evidence="1">The sequence shown here is derived from an EMBL/GenBank/DDBJ whole genome shotgun (WGS) entry which is preliminary data.</text>
</comment>
<evidence type="ECO:0000313" key="1">
    <source>
        <dbReference type="EMBL" id="TWT38513.1"/>
    </source>
</evidence>
<evidence type="ECO:0000313" key="2">
    <source>
        <dbReference type="Proteomes" id="UP000318878"/>
    </source>
</evidence>